<dbReference type="GO" id="GO:0005634">
    <property type="term" value="C:nucleus"/>
    <property type="evidence" value="ECO:0007669"/>
    <property type="project" value="TreeGrafter"/>
</dbReference>
<keyword evidence="4" id="KW-1185">Reference proteome</keyword>
<dbReference type="InterPro" id="IPR013922">
    <property type="entry name" value="Cyclin_PHO80-like"/>
</dbReference>
<dbReference type="EMBL" id="HE806318">
    <property type="protein sequence ID" value="CCH60281.1"/>
    <property type="molecule type" value="Genomic_DNA"/>
</dbReference>
<evidence type="ECO:0000313" key="3">
    <source>
        <dbReference type="EMBL" id="CCH60281.1"/>
    </source>
</evidence>
<dbReference type="Gene3D" id="1.10.472.10">
    <property type="entry name" value="Cyclin-like"/>
    <property type="match status" value="1"/>
</dbReference>
<dbReference type="RefSeq" id="XP_004179800.1">
    <property type="nucleotide sequence ID" value="XM_004179752.1"/>
</dbReference>
<dbReference type="SMART" id="SM00385">
    <property type="entry name" value="CYCLIN"/>
    <property type="match status" value="1"/>
</dbReference>
<dbReference type="eggNOG" id="KOG1674">
    <property type="taxonomic scope" value="Eukaryota"/>
</dbReference>
<comment type="similarity">
    <text evidence="1">Belongs to the cyclin family.</text>
</comment>
<dbReference type="HOGENOM" id="CLU_018149_0_0_1"/>
<dbReference type="InterPro" id="IPR013763">
    <property type="entry name" value="Cyclin-like_dom"/>
</dbReference>
<dbReference type="GO" id="GO:0000307">
    <property type="term" value="C:cyclin-dependent protein kinase holoenzyme complex"/>
    <property type="evidence" value="ECO:0007669"/>
    <property type="project" value="TreeGrafter"/>
</dbReference>
<dbReference type="KEGG" id="tbl:TBLA_0C04850"/>
<evidence type="ECO:0000256" key="1">
    <source>
        <dbReference type="RuleBase" id="RU000383"/>
    </source>
</evidence>
<name>I2H1M9_HENB6</name>
<gene>
    <name evidence="3" type="primary">TBLA0C04850</name>
    <name evidence="3" type="ORF">TBLA_0C04850</name>
</gene>
<dbReference type="Proteomes" id="UP000002866">
    <property type="component" value="Chromosome 3"/>
</dbReference>
<dbReference type="OrthoDB" id="10250320at2759"/>
<evidence type="ECO:0000313" key="4">
    <source>
        <dbReference type="Proteomes" id="UP000002866"/>
    </source>
</evidence>
<feature type="domain" description="Cyclin-like" evidence="2">
    <location>
        <begin position="55"/>
        <end position="143"/>
    </location>
</feature>
<sequence>MISDYDALLKFKRKAVTGEMIQFLSNCAASAIQIRPTSDSNLTNESISNIPPLYTFIKNLVAHSNVQTPTLMTTVVYLKKLKAIIPSNVYGIETTRHRMFLGCLIIAAKTLNDSSPLNKHWAKYTNGLLQLREVNTIEREILTYFKWDLQITVNDLLTCLAPFIKQVKDDEKRQKNQNFLLFNSPTPGQLRECINSKFSLSSNANISPYSKSHSRSSSSISIPSVVSSITTPKSSIFDSPTKIRRPISENSLAGDVSYPESIAELSETQESSQNKYITTLKNRTQPQNNQRSCNGQLPPSPNDIYTNTASKLNSNPYQQHFNNASIGNSSIQVKISTLSENNSNSILVHHDIKKAHNKKSSWHSFFKY</sequence>
<reference evidence="3 4" key="1">
    <citation type="journal article" date="2011" name="Proc. Natl. Acad. Sci. U.S.A.">
        <title>Evolutionary erosion of yeast sex chromosomes by mating-type switching accidents.</title>
        <authorList>
            <person name="Gordon J.L."/>
            <person name="Armisen D."/>
            <person name="Proux-Wera E."/>
            <person name="Oheigeartaigh S.S."/>
            <person name="Byrne K.P."/>
            <person name="Wolfe K.H."/>
        </authorList>
    </citation>
    <scope>NUCLEOTIDE SEQUENCE [LARGE SCALE GENOMIC DNA]</scope>
    <source>
        <strain evidence="4">ATCC 34711 / CBS 6284 / DSM 70876 / NBRC 10599 / NRRL Y-10934 / UCD 77-7</strain>
    </source>
</reference>
<proteinExistence type="inferred from homology"/>
<dbReference type="AlphaFoldDB" id="I2H1M9"/>
<dbReference type="Pfam" id="PF00134">
    <property type="entry name" value="Cyclin_N"/>
    <property type="match status" value="1"/>
</dbReference>
<accession>I2H1M9</accession>
<organism evidence="3 4">
    <name type="scientific">Henningerozyma blattae (strain ATCC 34711 / CBS 6284 / DSM 70876 / NBRC 10599 / NRRL Y-10934 / UCD 77-7)</name>
    <name type="common">Yeast</name>
    <name type="synonym">Tetrapisispora blattae</name>
    <dbReference type="NCBI Taxonomy" id="1071380"/>
    <lineage>
        <taxon>Eukaryota</taxon>
        <taxon>Fungi</taxon>
        <taxon>Dikarya</taxon>
        <taxon>Ascomycota</taxon>
        <taxon>Saccharomycotina</taxon>
        <taxon>Saccharomycetes</taxon>
        <taxon>Saccharomycetales</taxon>
        <taxon>Saccharomycetaceae</taxon>
        <taxon>Henningerozyma</taxon>
    </lineage>
</organism>
<keyword evidence="1" id="KW-0195">Cyclin</keyword>
<protein>
    <recommendedName>
        <fullName evidence="2">Cyclin-like domain-containing protein</fullName>
    </recommendedName>
</protein>
<dbReference type="SUPFAM" id="SSF47954">
    <property type="entry name" value="Cyclin-like"/>
    <property type="match status" value="1"/>
</dbReference>
<dbReference type="STRING" id="1071380.I2H1M9"/>
<dbReference type="GO" id="GO:0019901">
    <property type="term" value="F:protein kinase binding"/>
    <property type="evidence" value="ECO:0007669"/>
    <property type="project" value="InterPro"/>
</dbReference>
<dbReference type="PANTHER" id="PTHR15615">
    <property type="match status" value="1"/>
</dbReference>
<dbReference type="InParanoid" id="I2H1M9"/>
<dbReference type="OMA" id="QLRECIN"/>
<dbReference type="GO" id="GO:0016538">
    <property type="term" value="F:cyclin-dependent protein serine/threonine kinase regulator activity"/>
    <property type="evidence" value="ECO:0007669"/>
    <property type="project" value="TreeGrafter"/>
</dbReference>
<dbReference type="FunCoup" id="I2H1M9">
    <property type="interactions" value="211"/>
</dbReference>
<dbReference type="InterPro" id="IPR036915">
    <property type="entry name" value="Cyclin-like_sf"/>
</dbReference>
<dbReference type="InterPro" id="IPR006671">
    <property type="entry name" value="Cyclin_N"/>
</dbReference>
<dbReference type="PANTHER" id="PTHR15615:SF10">
    <property type="entry name" value="PHO85 CYCLIN-2-RELATED"/>
    <property type="match status" value="1"/>
</dbReference>
<dbReference type="CDD" id="cd20557">
    <property type="entry name" value="CYCLIN_ScPCL1-like"/>
    <property type="match status" value="1"/>
</dbReference>
<dbReference type="GeneID" id="14495261"/>
<evidence type="ECO:0000259" key="2">
    <source>
        <dbReference type="SMART" id="SM00385"/>
    </source>
</evidence>